<accession>A0A226X1G9</accession>
<evidence type="ECO:0000313" key="1">
    <source>
        <dbReference type="EMBL" id="OXC77264.1"/>
    </source>
</evidence>
<reference evidence="2" key="1">
    <citation type="submission" date="2017-01" db="EMBL/GenBank/DDBJ databases">
        <title>Genome Analysis of Deinococcus marmoris KOPRI26562.</title>
        <authorList>
            <person name="Kim J.H."/>
            <person name="Oh H.-M."/>
        </authorList>
    </citation>
    <scope>NUCLEOTIDE SEQUENCE [LARGE SCALE GENOMIC DNA]</scope>
    <source>
        <strain evidence="2">PAMC 26633</strain>
    </source>
</reference>
<sequence length="46" mass="4856">MCGTGDNKMALPLDPGAFDSPCRLNGRTAYEPSPTAYPILHFVSSG</sequence>
<dbReference type="Proteomes" id="UP000214720">
    <property type="component" value="Unassembled WGS sequence"/>
</dbReference>
<dbReference type="AlphaFoldDB" id="A0A226X1G9"/>
<name>A0A226X1G9_CABSO</name>
<comment type="caution">
    <text evidence="1">The sequence shown here is derived from an EMBL/GenBank/DDBJ whole genome shotgun (WGS) entry which is preliminary data.</text>
</comment>
<evidence type="ECO:0000313" key="2">
    <source>
        <dbReference type="Proteomes" id="UP000214720"/>
    </source>
</evidence>
<dbReference type="EMBL" id="MTHB01000109">
    <property type="protein sequence ID" value="OXC77264.1"/>
    <property type="molecule type" value="Genomic_DNA"/>
</dbReference>
<organism evidence="1 2">
    <name type="scientific">Caballeronia sordidicola</name>
    <name type="common">Burkholderia sordidicola</name>
    <dbReference type="NCBI Taxonomy" id="196367"/>
    <lineage>
        <taxon>Bacteria</taxon>
        <taxon>Pseudomonadati</taxon>
        <taxon>Pseudomonadota</taxon>
        <taxon>Betaproteobacteria</taxon>
        <taxon>Burkholderiales</taxon>
        <taxon>Burkholderiaceae</taxon>
        <taxon>Caballeronia</taxon>
    </lineage>
</organism>
<gene>
    <name evidence="1" type="ORF">BSU04_17170</name>
</gene>
<protein>
    <submittedName>
        <fullName evidence="1">Uncharacterized protein</fullName>
    </submittedName>
</protein>
<proteinExistence type="predicted"/>